<evidence type="ECO:0000313" key="2">
    <source>
        <dbReference type="EMBL" id="PSK94784.1"/>
    </source>
</evidence>
<dbReference type="Pfam" id="PF13676">
    <property type="entry name" value="TIR_2"/>
    <property type="match status" value="1"/>
</dbReference>
<reference evidence="2 3" key="1">
    <citation type="submission" date="2018-03" db="EMBL/GenBank/DDBJ databases">
        <title>Genomic Encyclopedia of Type Strains, Phase III (KMG-III): the genomes of soil and plant-associated and newly described type strains.</title>
        <authorList>
            <person name="Whitman W."/>
        </authorList>
    </citation>
    <scope>NUCLEOTIDE SEQUENCE [LARGE SCALE GENOMIC DNA]</scope>
    <source>
        <strain evidence="2 3">CGMCC 1.12700</strain>
    </source>
</reference>
<dbReference type="EMBL" id="PYGD01000001">
    <property type="protein sequence ID" value="PSK94784.1"/>
    <property type="molecule type" value="Genomic_DNA"/>
</dbReference>
<evidence type="ECO:0000313" key="3">
    <source>
        <dbReference type="Proteomes" id="UP000240572"/>
    </source>
</evidence>
<protein>
    <submittedName>
        <fullName evidence="2">TIR domain-containing protein</fullName>
    </submittedName>
</protein>
<dbReference type="Gene3D" id="3.40.50.10140">
    <property type="entry name" value="Toll/interleukin-1 receptor homology (TIR) domain"/>
    <property type="match status" value="1"/>
</dbReference>
<sequence length="282" mass="32456">MLHDVFISYTQPDRNVATYMHDLFQANQLKSWMALSGSNGIVMDPPFETQLVHAIRNSRIFVLIYSDYCNHSDDIIREIRQRNKQHPTVIIRLDDSRYRPDLSYYLEGIQYVKAAHHNLYPAACRVLQEVIKKLQEHFPGLNLPTDKLLFYNGVKLLDDRKYNRSVATLAQYTEIDPDNCDGWFYLALATIGGRKIRKMTLQEVQRLEAMLLPVSGTKETGFISLLLAIIRQSYYAGNGFIVPAPGIEALVDGVVLVREEALVLVMHIDESERSRFQQFLAY</sequence>
<accession>A0A2P8DC42</accession>
<dbReference type="GO" id="GO:0007165">
    <property type="term" value="P:signal transduction"/>
    <property type="evidence" value="ECO:0007669"/>
    <property type="project" value="InterPro"/>
</dbReference>
<dbReference type="Proteomes" id="UP000240572">
    <property type="component" value="Unassembled WGS sequence"/>
</dbReference>
<organism evidence="2 3">
    <name type="scientific">Taibaiella chishuiensis</name>
    <dbReference type="NCBI Taxonomy" id="1434707"/>
    <lineage>
        <taxon>Bacteria</taxon>
        <taxon>Pseudomonadati</taxon>
        <taxon>Bacteroidota</taxon>
        <taxon>Chitinophagia</taxon>
        <taxon>Chitinophagales</taxon>
        <taxon>Chitinophagaceae</taxon>
        <taxon>Taibaiella</taxon>
    </lineage>
</organism>
<feature type="domain" description="TIR" evidence="1">
    <location>
        <begin position="5"/>
        <end position="116"/>
    </location>
</feature>
<dbReference type="OrthoDB" id="1048011at2"/>
<dbReference type="AlphaFoldDB" id="A0A2P8DC42"/>
<dbReference type="InterPro" id="IPR035897">
    <property type="entry name" value="Toll_tir_struct_dom_sf"/>
</dbReference>
<dbReference type="SUPFAM" id="SSF52200">
    <property type="entry name" value="Toll/Interleukin receptor TIR domain"/>
    <property type="match status" value="1"/>
</dbReference>
<gene>
    <name evidence="2" type="ORF">B0I18_101944</name>
</gene>
<dbReference type="RefSeq" id="WP_106521471.1">
    <property type="nucleotide sequence ID" value="NZ_PYGD01000001.1"/>
</dbReference>
<comment type="caution">
    <text evidence="2">The sequence shown here is derived from an EMBL/GenBank/DDBJ whole genome shotgun (WGS) entry which is preliminary data.</text>
</comment>
<name>A0A2P8DC42_9BACT</name>
<evidence type="ECO:0000259" key="1">
    <source>
        <dbReference type="Pfam" id="PF13676"/>
    </source>
</evidence>
<keyword evidence="3" id="KW-1185">Reference proteome</keyword>
<proteinExistence type="predicted"/>
<dbReference type="InterPro" id="IPR000157">
    <property type="entry name" value="TIR_dom"/>
</dbReference>